<gene>
    <name evidence="3" type="ORF">PBIL07802_LOCUS12472</name>
</gene>
<feature type="compositionally biased region" description="Basic and acidic residues" evidence="2">
    <location>
        <begin position="147"/>
        <end position="174"/>
    </location>
</feature>
<evidence type="ECO:0008006" key="4">
    <source>
        <dbReference type="Google" id="ProtNLM"/>
    </source>
</evidence>
<feature type="compositionally biased region" description="Low complexity" evidence="2">
    <location>
        <begin position="175"/>
        <end position="185"/>
    </location>
</feature>
<name>A0A7S3D926_9EUKA</name>
<dbReference type="EMBL" id="HBIB01019123">
    <property type="protein sequence ID" value="CAE0250272.1"/>
    <property type="molecule type" value="Transcribed_RNA"/>
</dbReference>
<dbReference type="AlphaFoldDB" id="A0A7S3D926"/>
<protein>
    <recommendedName>
        <fullName evidence="4">Spc7 kinetochore protein domain-containing protein</fullName>
    </recommendedName>
</protein>
<evidence type="ECO:0000313" key="3">
    <source>
        <dbReference type="EMBL" id="CAE0250272.1"/>
    </source>
</evidence>
<reference evidence="3" key="1">
    <citation type="submission" date="2021-01" db="EMBL/GenBank/DDBJ databases">
        <authorList>
            <person name="Corre E."/>
            <person name="Pelletier E."/>
            <person name="Niang G."/>
            <person name="Scheremetjew M."/>
            <person name="Finn R."/>
            <person name="Kale V."/>
            <person name="Holt S."/>
            <person name="Cochrane G."/>
            <person name="Meng A."/>
            <person name="Brown T."/>
            <person name="Cohen L."/>
        </authorList>
    </citation>
    <scope>NUCLEOTIDE SEQUENCE</scope>
    <source>
        <strain evidence="3">NIES-2562</strain>
    </source>
</reference>
<feature type="compositionally biased region" description="Basic and acidic residues" evidence="2">
    <location>
        <begin position="330"/>
        <end position="340"/>
    </location>
</feature>
<sequence length="919" mass="98604">MLREDHTGTTNVGGRTSSGGGGSGSDPTFSFSFGAETAHACAKLLNNNATVTSLPLAGGEGKRSEGGQEAKAARGVISSGVAAEKDVTFTGMSDVVALERLSFSMQGLSPSPRSPKVSMKALLLGDDDITAELARDVRQASAAKGEGAGEGKVGKEEEEQPLARRLDMEMEKTESSSNSLSLSRSTVAPEGLHSDEEEEESEKSKSSPLRSQQQQRGGEAEGEGLPSPSITFNLGGVSSGAAPRTQQTAAVERAPSSGSDDESDSEEKRDVPSPSITFNLGGVKPTSTAEGRASIATDAGLTTRFGDILGEATATAMGDMTGRFGYLLDTNKKGEGEGQRQRGKGRGGEEEEDLNGSISATRALEDALAEVEDSTRFRAVAGGGRGSSQRGRKRGAEGSPLLSPGLRKAQQRLRQASPFRGVGGKNRRITLAPSASPQVSPALKAAVSHSPATSAGRQRGVTKKSVVDSFLRTAGIRFNVGDKPARRKSSIGGLLLKAEVGSDAFIIKDDADKLIASIDLTNKQTATEYAEEKIEGAKHALAEQQHEIEGTLPFMMTRVNMAKGRELDALKKELAGLFNYAKAKAKAEWHYIAADLESKDQEVFEELSESLEGDRAILQRLLSKIERRENGIDSALEVAEEAVELADEVKDQEELIESYSQEMEEKKGELEDEQQRMREQEEEMERLQQEIAEAEEEEKEYAFLTNRIDASIEEERVRFSCVSCCRAWRLAGVTSDGVVLRFPFGIRCGVKFGEDGVVPTVHVEEKEEEAVSKQLLSSRPFQALAQPMPMAKLGSALKEADVEVTRMGEWFEEMTLIEKKYSSVPVRSSSNERLFSLYGGRMSAASASAPEAHLRVAMIPKLTADDIHVEYVGGKNMSKPSMEATVQYALAAAEKSVAPTLGTVLAAVQAELDARANYE</sequence>
<feature type="region of interest" description="Disordered" evidence="2">
    <location>
        <begin position="324"/>
        <end position="358"/>
    </location>
</feature>
<keyword evidence="1" id="KW-0175">Coiled coil</keyword>
<feature type="coiled-coil region" evidence="1">
    <location>
        <begin position="608"/>
        <end position="714"/>
    </location>
</feature>
<feature type="region of interest" description="Disordered" evidence="2">
    <location>
        <begin position="1"/>
        <end position="29"/>
    </location>
</feature>
<proteinExistence type="predicted"/>
<organism evidence="3">
    <name type="scientific">Palpitomonas bilix</name>
    <dbReference type="NCBI Taxonomy" id="652834"/>
    <lineage>
        <taxon>Eukaryota</taxon>
        <taxon>Eukaryota incertae sedis</taxon>
    </lineage>
</organism>
<evidence type="ECO:0000256" key="2">
    <source>
        <dbReference type="SAM" id="MobiDB-lite"/>
    </source>
</evidence>
<evidence type="ECO:0000256" key="1">
    <source>
        <dbReference type="SAM" id="Coils"/>
    </source>
</evidence>
<accession>A0A7S3D926</accession>
<feature type="region of interest" description="Disordered" evidence="2">
    <location>
        <begin position="378"/>
        <end position="427"/>
    </location>
</feature>
<feature type="region of interest" description="Disordered" evidence="2">
    <location>
        <begin position="140"/>
        <end position="295"/>
    </location>
</feature>